<evidence type="ECO:0000256" key="2">
    <source>
        <dbReference type="ARBA" id="ARBA00005041"/>
    </source>
</evidence>
<dbReference type="InterPro" id="IPR011989">
    <property type="entry name" value="ARM-like"/>
</dbReference>
<keyword evidence="12" id="KW-1185">Reference proteome</keyword>
<feature type="binding site" evidence="9">
    <location>
        <position position="299"/>
    </location>
    <ligand>
        <name>Fe cation</name>
        <dbReference type="ChEBI" id="CHEBI:24875"/>
        <label>2</label>
    </ligand>
</feature>
<dbReference type="GO" id="GO:0046872">
    <property type="term" value="F:metal ion binding"/>
    <property type="evidence" value="ECO:0007669"/>
    <property type="project" value="UniProtKB-KW"/>
</dbReference>
<feature type="binding site" evidence="9">
    <location>
        <position position="131"/>
    </location>
    <ligand>
        <name>Fe cation</name>
        <dbReference type="ChEBI" id="CHEBI:24875"/>
        <label>1</label>
    </ligand>
</feature>
<dbReference type="AlphaFoldDB" id="A0A8H3EZ01"/>
<keyword evidence="9" id="KW-0539">Nucleus</keyword>
<evidence type="ECO:0000256" key="9">
    <source>
        <dbReference type="HAMAP-Rule" id="MF_03101"/>
    </source>
</evidence>
<evidence type="ECO:0000256" key="3">
    <source>
        <dbReference type="ARBA" id="ARBA00022723"/>
    </source>
</evidence>
<dbReference type="PANTHER" id="PTHR12697:SF5">
    <property type="entry name" value="DEOXYHYPUSINE HYDROXYLASE"/>
    <property type="match status" value="1"/>
</dbReference>
<dbReference type="InterPro" id="IPR027517">
    <property type="entry name" value="Deoxyhypusine_hydroxylase"/>
</dbReference>
<protein>
    <recommendedName>
        <fullName evidence="9">Deoxyhypusine hydroxylase</fullName>
        <shortName evidence="9">DOHH</shortName>
        <ecNumber evidence="9">1.14.99.29</ecNumber>
    </recommendedName>
    <alternativeName>
        <fullName evidence="9">Deoxyhypusine dioxygenase</fullName>
    </alternativeName>
    <alternativeName>
        <fullName evidence="9">Deoxyhypusine monooxygenase</fullName>
    </alternativeName>
</protein>
<evidence type="ECO:0000313" key="11">
    <source>
        <dbReference type="EMBL" id="CAF9914009.1"/>
    </source>
</evidence>
<feature type="binding site" evidence="9">
    <location>
        <position position="98"/>
    </location>
    <ligand>
        <name>Fe cation</name>
        <dbReference type="ChEBI" id="CHEBI:24875"/>
        <label>1</label>
    </ligand>
</feature>
<dbReference type="SUPFAM" id="SSF48371">
    <property type="entry name" value="ARM repeat"/>
    <property type="match status" value="1"/>
</dbReference>
<evidence type="ECO:0000256" key="1">
    <source>
        <dbReference type="ARBA" id="ARBA00000068"/>
    </source>
</evidence>
<keyword evidence="7 9" id="KW-0503">Monooxygenase</keyword>
<dbReference type="InterPro" id="IPR004155">
    <property type="entry name" value="PBS_lyase_HEAT"/>
</dbReference>
<evidence type="ECO:0000256" key="10">
    <source>
        <dbReference type="SAM" id="MobiDB-lite"/>
    </source>
</evidence>
<dbReference type="HAMAP" id="MF_03101">
    <property type="entry name" value="Deoxyhypusine_hydroxylase"/>
    <property type="match status" value="1"/>
</dbReference>
<dbReference type="Pfam" id="PF13646">
    <property type="entry name" value="HEAT_2"/>
    <property type="match status" value="2"/>
</dbReference>
<comment type="similarity">
    <text evidence="9">Belongs to the deoxyhypusine hydroxylase family.</text>
</comment>
<feature type="binding site" evidence="9">
    <location>
        <position position="265"/>
    </location>
    <ligand>
        <name>Fe cation</name>
        <dbReference type="ChEBI" id="CHEBI:24875"/>
        <label>2</label>
    </ligand>
</feature>
<feature type="binding site" evidence="9">
    <location>
        <position position="298"/>
    </location>
    <ligand>
        <name>Fe cation</name>
        <dbReference type="ChEBI" id="CHEBI:24875"/>
        <label>2</label>
    </ligand>
</feature>
<keyword evidence="3 9" id="KW-0479">Metal-binding</keyword>
<dbReference type="UniPathway" id="UPA00354"/>
<dbReference type="InterPro" id="IPR016024">
    <property type="entry name" value="ARM-type_fold"/>
</dbReference>
<comment type="cofactor">
    <cofactor evidence="9">
        <name>Fe(2+)</name>
        <dbReference type="ChEBI" id="CHEBI:29033"/>
    </cofactor>
    <text evidence="9">Binds 2 Fe(2+) ions per subunit.</text>
</comment>
<name>A0A8H3EZ01_9LECA</name>
<dbReference type="Proteomes" id="UP000664534">
    <property type="component" value="Unassembled WGS sequence"/>
</dbReference>
<evidence type="ECO:0000256" key="6">
    <source>
        <dbReference type="ARBA" id="ARBA00023004"/>
    </source>
</evidence>
<proteinExistence type="inferred from homology"/>
<keyword evidence="6 9" id="KW-0408">Iron</keyword>
<accession>A0A8H3EZ01</accession>
<dbReference type="PANTHER" id="PTHR12697">
    <property type="entry name" value="PBS LYASE HEAT-LIKE PROTEIN"/>
    <property type="match status" value="1"/>
</dbReference>
<organism evidence="11 12">
    <name type="scientific">Imshaugia aleurites</name>
    <dbReference type="NCBI Taxonomy" id="172621"/>
    <lineage>
        <taxon>Eukaryota</taxon>
        <taxon>Fungi</taxon>
        <taxon>Dikarya</taxon>
        <taxon>Ascomycota</taxon>
        <taxon>Pezizomycotina</taxon>
        <taxon>Lecanoromycetes</taxon>
        <taxon>OSLEUM clade</taxon>
        <taxon>Lecanoromycetidae</taxon>
        <taxon>Lecanorales</taxon>
        <taxon>Lecanorineae</taxon>
        <taxon>Parmeliaceae</taxon>
        <taxon>Imshaugia</taxon>
    </lineage>
</organism>
<keyword evidence="9" id="KW-0963">Cytoplasm</keyword>
<feature type="binding site" evidence="9">
    <location>
        <position position="132"/>
    </location>
    <ligand>
        <name>Fe cation</name>
        <dbReference type="ChEBI" id="CHEBI:24875"/>
        <label>1</label>
    </ligand>
</feature>
<gene>
    <name evidence="9 11" type="primary">LIA1</name>
    <name evidence="11" type="ORF">IMSHALPRED_001503</name>
</gene>
<keyword evidence="4" id="KW-0677">Repeat</keyword>
<feature type="binding site" evidence="9">
    <location>
        <position position="266"/>
    </location>
    <ligand>
        <name>Fe cation</name>
        <dbReference type="ChEBI" id="CHEBI:24875"/>
        <label>2</label>
    </ligand>
</feature>
<dbReference type="Gene3D" id="1.25.10.10">
    <property type="entry name" value="Leucine-rich Repeat Variant"/>
    <property type="match status" value="2"/>
</dbReference>
<comment type="caution">
    <text evidence="11">The sequence shown here is derived from an EMBL/GenBank/DDBJ whole genome shotgun (WGS) entry which is preliminary data.</text>
</comment>
<dbReference type="EC" id="1.14.99.29" evidence="9"/>
<feature type="region of interest" description="Disordered" evidence="10">
    <location>
        <begin position="1"/>
        <end position="39"/>
    </location>
</feature>
<evidence type="ECO:0000256" key="7">
    <source>
        <dbReference type="ARBA" id="ARBA00023033"/>
    </source>
</evidence>
<keyword evidence="5 9" id="KW-0560">Oxidoreductase</keyword>
<dbReference type="SMART" id="SM00567">
    <property type="entry name" value="EZ_HEAT"/>
    <property type="match status" value="6"/>
</dbReference>
<dbReference type="GO" id="GO:0005634">
    <property type="term" value="C:nucleus"/>
    <property type="evidence" value="ECO:0007669"/>
    <property type="project" value="UniProtKB-SubCell"/>
</dbReference>
<evidence type="ECO:0000256" key="5">
    <source>
        <dbReference type="ARBA" id="ARBA00023002"/>
    </source>
</evidence>
<evidence type="ECO:0000256" key="8">
    <source>
        <dbReference type="ARBA" id="ARBA00023256"/>
    </source>
</evidence>
<dbReference type="OrthoDB" id="421002at2759"/>
<comment type="catalytic activity">
    <reaction evidence="1 9">
        <text>[eIF5A protein]-deoxyhypusine + AH2 + O2 = [eIF5A protein]-hypusine + A + H2O</text>
        <dbReference type="Rhea" id="RHEA:14101"/>
        <dbReference type="Rhea" id="RHEA-COMP:10144"/>
        <dbReference type="Rhea" id="RHEA-COMP:12592"/>
        <dbReference type="ChEBI" id="CHEBI:13193"/>
        <dbReference type="ChEBI" id="CHEBI:15377"/>
        <dbReference type="ChEBI" id="CHEBI:15379"/>
        <dbReference type="ChEBI" id="CHEBI:17499"/>
        <dbReference type="ChEBI" id="CHEBI:82657"/>
        <dbReference type="ChEBI" id="CHEBI:91175"/>
        <dbReference type="EC" id="1.14.99.29"/>
    </reaction>
</comment>
<feature type="binding site" evidence="9">
    <location>
        <position position="99"/>
    </location>
    <ligand>
        <name>Fe cation</name>
        <dbReference type="ChEBI" id="CHEBI:24875"/>
        <label>1</label>
    </ligand>
</feature>
<comment type="pathway">
    <text evidence="2 9">Protein modification; eIF5A hypusination.</text>
</comment>
<sequence length="365" mass="39651">MTPTAITPGFSTYSDLKTVPPSTPNKDSVNPPSESKASDPIAPLRAALVSEATPLAVRFRALFSLKHHASEQPPTLYTLPAIHAIAAALSSPSALLKHELAYCLGQTSNLAAVPFLRAVLEDRLEDAMCRHEAAEALGALGDSGSLALLRGLRDEAGEAEVVRETCEIAVGRIEWEHSAKRKAERLRNSDFASIDPAPPLAQRTHEYTIEELQEQLLDTRLPLFDRYRAMFALRDLSSPPDLPTAVPAVKALASGFSDPSALFRHEIAFVFGQLSHPASIPSLIATLSNSKEESMVRHEAAEALGSLGDEEGVEKILRGFLDDPEQVVRESVIVALDMAEFEKNGEKEYAVLPEELGFSPLKKFK</sequence>
<dbReference type="GO" id="GO:0005737">
    <property type="term" value="C:cytoplasm"/>
    <property type="evidence" value="ECO:0007669"/>
    <property type="project" value="UniProtKB-SubCell"/>
</dbReference>
<dbReference type="GO" id="GO:0019135">
    <property type="term" value="F:deoxyhypusine monooxygenase activity"/>
    <property type="evidence" value="ECO:0007669"/>
    <property type="project" value="UniProtKB-UniRule"/>
</dbReference>
<evidence type="ECO:0000313" key="12">
    <source>
        <dbReference type="Proteomes" id="UP000664534"/>
    </source>
</evidence>
<comment type="function">
    <text evidence="9">Catalyzes the hydroxylation of the N(6)-(4-aminobutyl)-L-lysine intermediate to form hypusine, an essential post-translational modification only found in mature eIF-5A factor.</text>
</comment>
<comment type="subcellular location">
    <subcellularLocation>
        <location evidence="9">Cytoplasm</location>
    </subcellularLocation>
    <subcellularLocation>
        <location evidence="9">Nucleus</location>
    </subcellularLocation>
</comment>
<evidence type="ECO:0000256" key="4">
    <source>
        <dbReference type="ARBA" id="ARBA00022737"/>
    </source>
</evidence>
<feature type="compositionally biased region" description="Polar residues" evidence="10">
    <location>
        <begin position="1"/>
        <end position="15"/>
    </location>
</feature>
<reference evidence="11" key="1">
    <citation type="submission" date="2021-03" db="EMBL/GenBank/DDBJ databases">
        <authorList>
            <person name="Tagirdzhanova G."/>
        </authorList>
    </citation>
    <scope>NUCLEOTIDE SEQUENCE</scope>
</reference>
<keyword evidence="8 9" id="KW-0386">Hypusine biosynthesis</keyword>
<dbReference type="EMBL" id="CAJPDT010000012">
    <property type="protein sequence ID" value="CAF9914009.1"/>
    <property type="molecule type" value="Genomic_DNA"/>
</dbReference>
<feature type="compositionally biased region" description="Polar residues" evidence="10">
    <location>
        <begin position="24"/>
        <end position="35"/>
    </location>
</feature>